<dbReference type="Gene3D" id="1.10.510.10">
    <property type="entry name" value="Transferase(Phosphotransferase) domain 1"/>
    <property type="match status" value="1"/>
</dbReference>
<dbReference type="STRING" id="74649.A0A2P6QNB4"/>
<evidence type="ECO:0000313" key="5">
    <source>
        <dbReference type="Proteomes" id="UP000238479"/>
    </source>
</evidence>
<dbReference type="InterPro" id="IPR000719">
    <property type="entry name" value="Prot_kinase_dom"/>
</dbReference>
<keyword evidence="4" id="KW-0418">Kinase</keyword>
<sequence length="102" mass="11601">MLSPSSVQGFQEFHGEANILLTENFQAKVSDFGLSRNFPTDLVTHITTGVVGTLRYLDPEMSCVMAMTLISTPTSMSRKQSYGEGWLDGERYWVKYFKYRFG</sequence>
<evidence type="ECO:0000259" key="3">
    <source>
        <dbReference type="PROSITE" id="PS50011"/>
    </source>
</evidence>
<keyword evidence="4" id="KW-0808">Transferase</keyword>
<keyword evidence="2" id="KW-0067">ATP-binding</keyword>
<dbReference type="InterPro" id="IPR011009">
    <property type="entry name" value="Kinase-like_dom_sf"/>
</dbReference>
<name>A0A2P6QNB4_ROSCH</name>
<keyword evidence="5" id="KW-1185">Reference proteome</keyword>
<dbReference type="Proteomes" id="UP000238479">
    <property type="component" value="Chromosome 5"/>
</dbReference>
<dbReference type="EC" id="2.7.-.-" evidence="4"/>
<dbReference type="AlphaFoldDB" id="A0A2P6QNB4"/>
<dbReference type="PROSITE" id="PS50011">
    <property type="entry name" value="PROTEIN_KINASE_DOM"/>
    <property type="match status" value="1"/>
</dbReference>
<feature type="domain" description="Protein kinase" evidence="3">
    <location>
        <begin position="1"/>
        <end position="102"/>
    </location>
</feature>
<dbReference type="GO" id="GO:0005524">
    <property type="term" value="F:ATP binding"/>
    <property type="evidence" value="ECO:0007669"/>
    <property type="project" value="UniProtKB-KW"/>
</dbReference>
<dbReference type="Gramene" id="PRQ35658">
    <property type="protein sequence ID" value="PRQ35658"/>
    <property type="gene ID" value="RchiOBHm_Chr5g0082371"/>
</dbReference>
<comment type="caution">
    <text evidence="4">The sequence shown here is derived from an EMBL/GenBank/DDBJ whole genome shotgun (WGS) entry which is preliminary data.</text>
</comment>
<proteinExistence type="predicted"/>
<evidence type="ECO:0000313" key="4">
    <source>
        <dbReference type="EMBL" id="PRQ35658.1"/>
    </source>
</evidence>
<organism evidence="4 5">
    <name type="scientific">Rosa chinensis</name>
    <name type="common">China rose</name>
    <dbReference type="NCBI Taxonomy" id="74649"/>
    <lineage>
        <taxon>Eukaryota</taxon>
        <taxon>Viridiplantae</taxon>
        <taxon>Streptophyta</taxon>
        <taxon>Embryophyta</taxon>
        <taxon>Tracheophyta</taxon>
        <taxon>Spermatophyta</taxon>
        <taxon>Magnoliopsida</taxon>
        <taxon>eudicotyledons</taxon>
        <taxon>Gunneridae</taxon>
        <taxon>Pentapetalae</taxon>
        <taxon>rosids</taxon>
        <taxon>fabids</taxon>
        <taxon>Rosales</taxon>
        <taxon>Rosaceae</taxon>
        <taxon>Rosoideae</taxon>
        <taxon>Rosoideae incertae sedis</taxon>
        <taxon>Rosa</taxon>
    </lineage>
</organism>
<dbReference type="GO" id="GO:0004672">
    <property type="term" value="F:protein kinase activity"/>
    <property type="evidence" value="ECO:0007669"/>
    <property type="project" value="InterPro"/>
</dbReference>
<accession>A0A2P6QNB4</accession>
<dbReference type="EMBL" id="PDCK01000043">
    <property type="protein sequence ID" value="PRQ35658.1"/>
    <property type="molecule type" value="Genomic_DNA"/>
</dbReference>
<dbReference type="SUPFAM" id="SSF56112">
    <property type="entry name" value="Protein kinase-like (PK-like)"/>
    <property type="match status" value="1"/>
</dbReference>
<gene>
    <name evidence="4" type="ORF">RchiOBHm_Chr5g0082371</name>
</gene>
<evidence type="ECO:0000256" key="2">
    <source>
        <dbReference type="ARBA" id="ARBA00022840"/>
    </source>
</evidence>
<protein>
    <submittedName>
        <fullName evidence="4">Putative transferase, protein kinase RLK-Pelle-LRR-I-1 family</fullName>
        <ecNumber evidence="4">2.7.-.-</ecNumber>
    </submittedName>
</protein>
<dbReference type="PANTHER" id="PTHR46008:SF2">
    <property type="entry name" value="LEAF RUST 10 DISEASE-RESISTANCE LOCUS RECEPTOR-LIKE PROTEIN KINASE-LIKE 1.4"/>
    <property type="match status" value="1"/>
</dbReference>
<keyword evidence="1" id="KW-0547">Nucleotide-binding</keyword>
<dbReference type="PANTHER" id="PTHR46008">
    <property type="entry name" value="LEAF RUST 10 DISEASE-RESISTANCE LOCUS RECEPTOR-LIKE PROTEIN KINASE-LIKE 1.4"/>
    <property type="match status" value="1"/>
</dbReference>
<reference evidence="4 5" key="1">
    <citation type="journal article" date="2018" name="Nat. Genet.">
        <title>The Rosa genome provides new insights in the design of modern roses.</title>
        <authorList>
            <person name="Bendahmane M."/>
        </authorList>
    </citation>
    <scope>NUCLEOTIDE SEQUENCE [LARGE SCALE GENOMIC DNA]</scope>
    <source>
        <strain evidence="5">cv. Old Blush</strain>
    </source>
</reference>
<evidence type="ECO:0000256" key="1">
    <source>
        <dbReference type="ARBA" id="ARBA00022741"/>
    </source>
</evidence>